<dbReference type="Gene3D" id="1.10.287.1490">
    <property type="match status" value="1"/>
</dbReference>
<keyword evidence="3" id="KW-1185">Reference proteome</keyword>
<evidence type="ECO:0000313" key="3">
    <source>
        <dbReference type="Proteomes" id="UP001159428"/>
    </source>
</evidence>
<feature type="coiled-coil region" evidence="1">
    <location>
        <begin position="38"/>
        <end position="160"/>
    </location>
</feature>
<name>A0AAU9WNL2_9CNID</name>
<feature type="coiled-coil region" evidence="1">
    <location>
        <begin position="231"/>
        <end position="379"/>
    </location>
</feature>
<sequence>MSTAVIQKDTAKEIEQLFAAKQETAYWEESYNGLLPEHEVFQNNFMELQDKLVGMQEEYENSQKELLSCSKNYSIKVCKLEMQLQNARKERENLKTQLSESRAELREGKELNSLLQKEVLKIQQQADSHKEELVNKQTQVEKLENANRDLVSKIADLNRQISQRRMAFESRAEKGTDVETELSWFQSKFKELLAVLESLKAEDYGHQRDYLVAPVKELTTKETDKETLDRITELELENSKLRGTIAEILSEMSAQEGEGLNMEPIYAQDDIEQLTQRLEESSIQISQLESSFEAAIREGDDLREELSSSERRMSQAKDLLQNVEDANYELEEKMANMQRKIINYQRDAESALRLNTDLKAELEEEKSKTKRLNTEVTKLKHGFDELERNADLKQGEIRDKDEIIQNLTASLAANKLRTDSLLGELNKIQAQIEISVEEKIEMQDELFEAQKRIQDADTHTRLITEENGSLSREVRRFYQRLSELKASFKTCEHEKFDFQQQAMALQERVSKLEAEIDTSIKLPFNFSFIWGPPTPEYVATYDAANQEIDLQKK</sequence>
<feature type="coiled-coil region" evidence="1">
    <location>
        <begin position="495"/>
        <end position="522"/>
    </location>
</feature>
<dbReference type="Proteomes" id="UP001159428">
    <property type="component" value="Unassembled WGS sequence"/>
</dbReference>
<dbReference type="AlphaFoldDB" id="A0AAU9WNL2"/>
<reference evidence="2 3" key="1">
    <citation type="submission" date="2022-05" db="EMBL/GenBank/DDBJ databases">
        <authorList>
            <consortium name="Genoscope - CEA"/>
            <person name="William W."/>
        </authorList>
    </citation>
    <scope>NUCLEOTIDE SEQUENCE [LARGE SCALE GENOMIC DNA]</scope>
</reference>
<accession>A0AAU9WNL2</accession>
<protein>
    <submittedName>
        <fullName evidence="2">Uncharacterized protein</fullName>
    </submittedName>
</protein>
<proteinExistence type="predicted"/>
<comment type="caution">
    <text evidence="2">The sequence shown here is derived from an EMBL/GenBank/DDBJ whole genome shotgun (WGS) entry which is preliminary data.</text>
</comment>
<gene>
    <name evidence="2" type="ORF">PMEA_00008115</name>
</gene>
<evidence type="ECO:0000313" key="2">
    <source>
        <dbReference type="EMBL" id="CAH3120168.1"/>
    </source>
</evidence>
<organism evidence="2 3">
    <name type="scientific">Pocillopora meandrina</name>
    <dbReference type="NCBI Taxonomy" id="46732"/>
    <lineage>
        <taxon>Eukaryota</taxon>
        <taxon>Metazoa</taxon>
        <taxon>Cnidaria</taxon>
        <taxon>Anthozoa</taxon>
        <taxon>Hexacorallia</taxon>
        <taxon>Scleractinia</taxon>
        <taxon>Astrocoeniina</taxon>
        <taxon>Pocilloporidae</taxon>
        <taxon>Pocillopora</taxon>
    </lineage>
</organism>
<keyword evidence="1" id="KW-0175">Coiled coil</keyword>
<dbReference type="EMBL" id="CALNXJ010000017">
    <property type="protein sequence ID" value="CAH3120168.1"/>
    <property type="molecule type" value="Genomic_DNA"/>
</dbReference>
<evidence type="ECO:0000256" key="1">
    <source>
        <dbReference type="SAM" id="Coils"/>
    </source>
</evidence>
<dbReference type="SUPFAM" id="SSF90257">
    <property type="entry name" value="Myosin rod fragments"/>
    <property type="match status" value="1"/>
</dbReference>